<dbReference type="OrthoDB" id="5785632at2759"/>
<evidence type="ECO:0000313" key="2">
    <source>
        <dbReference type="EMBL" id="VDK72925.1"/>
    </source>
</evidence>
<keyword evidence="3" id="KW-1185">Reference proteome</keyword>
<dbReference type="Proteomes" id="UP000277928">
    <property type="component" value="Unassembled WGS sequence"/>
</dbReference>
<dbReference type="OMA" id="GCQPWQF"/>
<dbReference type="Pfam" id="PF03351">
    <property type="entry name" value="DOMON"/>
    <property type="match status" value="1"/>
</dbReference>
<protein>
    <recommendedName>
        <fullName evidence="1">DOMON domain-containing protein</fullName>
    </recommendedName>
</protein>
<dbReference type="InterPro" id="IPR045266">
    <property type="entry name" value="DOH_DOMON"/>
</dbReference>
<organism evidence="2 3">
    <name type="scientific">Litomosoides sigmodontis</name>
    <name type="common">Filarial nematode worm</name>
    <dbReference type="NCBI Taxonomy" id="42156"/>
    <lineage>
        <taxon>Eukaryota</taxon>
        <taxon>Metazoa</taxon>
        <taxon>Ecdysozoa</taxon>
        <taxon>Nematoda</taxon>
        <taxon>Chromadorea</taxon>
        <taxon>Rhabditida</taxon>
        <taxon>Spirurina</taxon>
        <taxon>Spiruromorpha</taxon>
        <taxon>Filarioidea</taxon>
        <taxon>Onchocercidae</taxon>
        <taxon>Litomosoides</taxon>
    </lineage>
</organism>
<dbReference type="EMBL" id="UYRX01000080">
    <property type="protein sequence ID" value="VDK72925.1"/>
    <property type="molecule type" value="Genomic_DNA"/>
</dbReference>
<dbReference type="PANTHER" id="PTHR36516">
    <property type="entry name" value="PROTEIN CBG04168-RELATED"/>
    <property type="match status" value="1"/>
</dbReference>
<dbReference type="CDD" id="cd09631">
    <property type="entry name" value="DOMON_DOH"/>
    <property type="match status" value="1"/>
</dbReference>
<dbReference type="AlphaFoldDB" id="A0A3P6SYA9"/>
<reference evidence="2 3" key="1">
    <citation type="submission" date="2018-08" db="EMBL/GenBank/DDBJ databases">
        <authorList>
            <person name="Laetsch R D."/>
            <person name="Stevens L."/>
            <person name="Kumar S."/>
            <person name="Blaxter L. M."/>
        </authorList>
    </citation>
    <scope>NUCLEOTIDE SEQUENCE [LARGE SCALE GENOMIC DNA]</scope>
</reference>
<sequence length="185" mass="20947">MLCNTFQEQIERFEVIRTGCSAACKYEQGQYQLLFARDREYVHLQLTYLRYPIGVNTWTGVAFGHSMNDGLDFIGVRVFNNKVSVTDEFARGFRVPQLDARQNVIVQYASLSNGDLQVRFVRPVLSNDTADLSLDSCLPWQFPFVLSPLDATGQIRKHQVTPHGMVICMDQCLCGPASTSNRCQL</sequence>
<dbReference type="PROSITE" id="PS50836">
    <property type="entry name" value="DOMON"/>
    <property type="match status" value="1"/>
</dbReference>
<proteinExistence type="predicted"/>
<dbReference type="InterPro" id="IPR005018">
    <property type="entry name" value="DOMON_domain"/>
</dbReference>
<evidence type="ECO:0000259" key="1">
    <source>
        <dbReference type="PROSITE" id="PS50836"/>
    </source>
</evidence>
<name>A0A3P6SYA9_LITSI</name>
<feature type="domain" description="DOMON" evidence="1">
    <location>
        <begin position="29"/>
        <end position="147"/>
    </location>
</feature>
<gene>
    <name evidence="2" type="ORF">NLS_LOCUS1937</name>
</gene>
<evidence type="ECO:0000313" key="3">
    <source>
        <dbReference type="Proteomes" id="UP000277928"/>
    </source>
</evidence>
<accession>A0A3P6SYA9</accession>
<dbReference type="SUPFAM" id="SSF49344">
    <property type="entry name" value="CBD9-like"/>
    <property type="match status" value="1"/>
</dbReference>